<evidence type="ECO:0000313" key="3">
    <source>
        <dbReference type="Proteomes" id="UP001596230"/>
    </source>
</evidence>
<evidence type="ECO:0000256" key="1">
    <source>
        <dbReference type="SAM" id="MobiDB-lite"/>
    </source>
</evidence>
<accession>A0ABW1VVM9</accession>
<name>A0ABW1VVM9_9GAMM</name>
<feature type="compositionally biased region" description="Basic and acidic residues" evidence="1">
    <location>
        <begin position="70"/>
        <end position="84"/>
    </location>
</feature>
<dbReference type="InterPro" id="IPR010807">
    <property type="entry name" value="YfgJ-like"/>
</dbReference>
<gene>
    <name evidence="2" type="ORF">ACFP9W_06950</name>
</gene>
<proteinExistence type="predicted"/>
<evidence type="ECO:0000313" key="2">
    <source>
        <dbReference type="EMBL" id="MFC6377826.1"/>
    </source>
</evidence>
<dbReference type="EMBL" id="JBHSUB010000007">
    <property type="protein sequence ID" value="MFC6377826.1"/>
    <property type="molecule type" value="Genomic_DNA"/>
</dbReference>
<dbReference type="Pfam" id="PF07191">
    <property type="entry name" value="Zn_ribbon_6"/>
    <property type="match status" value="1"/>
</dbReference>
<reference evidence="3" key="1">
    <citation type="journal article" date="2019" name="Int. J. Syst. Evol. Microbiol.">
        <title>The Global Catalogue of Microorganisms (GCM) 10K type strain sequencing project: providing services to taxonomists for standard genome sequencing and annotation.</title>
        <authorList>
            <consortium name="The Broad Institute Genomics Platform"/>
            <consortium name="The Broad Institute Genome Sequencing Center for Infectious Disease"/>
            <person name="Wu L."/>
            <person name="Ma J."/>
        </authorList>
    </citation>
    <scope>NUCLEOTIDE SEQUENCE [LARGE SCALE GENOMIC DNA]</scope>
    <source>
        <strain evidence="3">CGMCC 1.18518</strain>
    </source>
</reference>
<sequence>MNSVCLHCQIPLSEKEHEFICPQCQRHYLKQPCCPVCYQALEVLKACGAVDYFCPQHGLQSRTTVVPRAGAEKPGNETQMKRDE</sequence>
<dbReference type="Proteomes" id="UP001596230">
    <property type="component" value="Unassembled WGS sequence"/>
</dbReference>
<dbReference type="InterPro" id="IPR029037">
    <property type="entry name" value="DUF1407/YfgJ-like_sf"/>
</dbReference>
<organism evidence="2 3">
    <name type="scientific">Tatumella terrea</name>
    <dbReference type="NCBI Taxonomy" id="419007"/>
    <lineage>
        <taxon>Bacteria</taxon>
        <taxon>Pseudomonadati</taxon>
        <taxon>Pseudomonadota</taxon>
        <taxon>Gammaproteobacteria</taxon>
        <taxon>Enterobacterales</taxon>
        <taxon>Erwiniaceae</taxon>
        <taxon>Tatumella</taxon>
    </lineage>
</organism>
<feature type="region of interest" description="Disordered" evidence="1">
    <location>
        <begin position="65"/>
        <end position="84"/>
    </location>
</feature>
<keyword evidence="3" id="KW-1185">Reference proteome</keyword>
<dbReference type="Gene3D" id="2.10.290.10">
    <property type="entry name" value="YfgJ-like"/>
    <property type="match status" value="1"/>
</dbReference>
<dbReference type="RefSeq" id="WP_385948934.1">
    <property type="nucleotide sequence ID" value="NZ_JBHSUB010000007.1"/>
</dbReference>
<protein>
    <submittedName>
        <fullName evidence="2">Zinc-ribbon domain-containing protein</fullName>
    </submittedName>
</protein>
<dbReference type="SUPFAM" id="SSF161187">
    <property type="entry name" value="YfgJ-like"/>
    <property type="match status" value="1"/>
</dbReference>
<comment type="caution">
    <text evidence="2">The sequence shown here is derived from an EMBL/GenBank/DDBJ whole genome shotgun (WGS) entry which is preliminary data.</text>
</comment>